<protein>
    <submittedName>
        <fullName evidence="1">Uncharacterized protein</fullName>
    </submittedName>
</protein>
<organism evidence="1 2">
    <name type="scientific">Yinghuangia soli</name>
    <dbReference type="NCBI Taxonomy" id="2908204"/>
    <lineage>
        <taxon>Bacteria</taxon>
        <taxon>Bacillati</taxon>
        <taxon>Actinomycetota</taxon>
        <taxon>Actinomycetes</taxon>
        <taxon>Kitasatosporales</taxon>
        <taxon>Streptomycetaceae</taxon>
        <taxon>Yinghuangia</taxon>
    </lineage>
</organism>
<evidence type="ECO:0000313" key="1">
    <source>
        <dbReference type="EMBL" id="MCF2526980.1"/>
    </source>
</evidence>
<reference evidence="1" key="1">
    <citation type="submission" date="2022-01" db="EMBL/GenBank/DDBJ databases">
        <title>Genome-Based Taxonomic Classification of the Phylum Actinobacteria.</title>
        <authorList>
            <person name="Gao Y."/>
        </authorList>
    </citation>
    <scope>NUCLEOTIDE SEQUENCE</scope>
    <source>
        <strain evidence="1">KLBMP 8922</strain>
    </source>
</reference>
<name>A0AA41TZ78_9ACTN</name>
<gene>
    <name evidence="1" type="ORF">LZ495_07085</name>
</gene>
<dbReference type="RefSeq" id="WP_235051134.1">
    <property type="nucleotide sequence ID" value="NZ_JAKFHA010000003.1"/>
</dbReference>
<keyword evidence="2" id="KW-1185">Reference proteome</keyword>
<evidence type="ECO:0000313" key="2">
    <source>
        <dbReference type="Proteomes" id="UP001165378"/>
    </source>
</evidence>
<comment type="caution">
    <text evidence="1">The sequence shown here is derived from an EMBL/GenBank/DDBJ whole genome shotgun (WGS) entry which is preliminary data.</text>
</comment>
<sequence length="55" mass="5959">MNSAVSRIRETLAARRAARLGAVTFDEAAGQVCDNRCRATAQRDRNQTAGIYGAF</sequence>
<dbReference type="Proteomes" id="UP001165378">
    <property type="component" value="Unassembled WGS sequence"/>
</dbReference>
<proteinExistence type="predicted"/>
<accession>A0AA41TZ78</accession>
<dbReference type="AlphaFoldDB" id="A0AA41TZ78"/>
<dbReference type="EMBL" id="JAKFHA010000003">
    <property type="protein sequence ID" value="MCF2526980.1"/>
    <property type="molecule type" value="Genomic_DNA"/>
</dbReference>